<comment type="caution">
    <text evidence="6">The sequence shown here is derived from an EMBL/GenBank/DDBJ whole genome shotgun (WGS) entry which is preliminary data.</text>
</comment>
<feature type="compositionally biased region" description="Basic and acidic residues" evidence="3">
    <location>
        <begin position="7"/>
        <end position="21"/>
    </location>
</feature>
<dbReference type="AlphaFoldDB" id="A0A9P7ZZV3"/>
<evidence type="ECO:0000259" key="5">
    <source>
        <dbReference type="PROSITE" id="PS50850"/>
    </source>
</evidence>
<dbReference type="InterPro" id="IPR020846">
    <property type="entry name" value="MFS_dom"/>
</dbReference>
<feature type="transmembrane region" description="Helical" evidence="4">
    <location>
        <begin position="164"/>
        <end position="183"/>
    </location>
</feature>
<feature type="transmembrane region" description="Helical" evidence="4">
    <location>
        <begin position="334"/>
        <end position="351"/>
    </location>
</feature>
<feature type="domain" description="Major facilitator superfamily (MFS) profile" evidence="5">
    <location>
        <begin position="93"/>
        <end position="494"/>
    </location>
</feature>
<feature type="transmembrane region" description="Helical" evidence="4">
    <location>
        <begin position="222"/>
        <end position="241"/>
    </location>
</feature>
<dbReference type="CDD" id="cd17352">
    <property type="entry name" value="MFS_MCT_SLC16"/>
    <property type="match status" value="1"/>
</dbReference>
<feature type="transmembrane region" description="Helical" evidence="4">
    <location>
        <begin position="388"/>
        <end position="407"/>
    </location>
</feature>
<dbReference type="InterPro" id="IPR050327">
    <property type="entry name" value="Proton-linked_MCT"/>
</dbReference>
<comment type="similarity">
    <text evidence="2">Belongs to the major facilitator superfamily. Monocarboxylate porter (TC 2.A.1.13) family.</text>
</comment>
<dbReference type="InterPro" id="IPR011701">
    <property type="entry name" value="MFS"/>
</dbReference>
<dbReference type="PANTHER" id="PTHR11360">
    <property type="entry name" value="MONOCARBOXYLATE TRANSPORTER"/>
    <property type="match status" value="1"/>
</dbReference>
<dbReference type="GO" id="GO:0016020">
    <property type="term" value="C:membrane"/>
    <property type="evidence" value="ECO:0007669"/>
    <property type="project" value="UniProtKB-SubCell"/>
</dbReference>
<organism evidence="6 7">
    <name type="scientific">Mortierella alpina</name>
    <name type="common">Oleaginous fungus</name>
    <name type="synonym">Mortierella renispora</name>
    <dbReference type="NCBI Taxonomy" id="64518"/>
    <lineage>
        <taxon>Eukaryota</taxon>
        <taxon>Fungi</taxon>
        <taxon>Fungi incertae sedis</taxon>
        <taxon>Mucoromycota</taxon>
        <taxon>Mortierellomycotina</taxon>
        <taxon>Mortierellomycetes</taxon>
        <taxon>Mortierellales</taxon>
        <taxon>Mortierellaceae</taxon>
        <taxon>Mortierella</taxon>
    </lineage>
</organism>
<evidence type="ECO:0000256" key="1">
    <source>
        <dbReference type="ARBA" id="ARBA00004141"/>
    </source>
</evidence>
<reference evidence="6" key="1">
    <citation type="submission" date="2021-07" db="EMBL/GenBank/DDBJ databases">
        <title>Draft genome of Mortierella alpina, strain LL118, isolated from an aspen leaf litter sample.</title>
        <authorList>
            <person name="Yang S."/>
            <person name="Vinatzer B.A."/>
        </authorList>
    </citation>
    <scope>NUCLEOTIDE SEQUENCE</scope>
    <source>
        <strain evidence="6">LL118</strain>
    </source>
</reference>
<dbReference type="GO" id="GO:0022857">
    <property type="term" value="F:transmembrane transporter activity"/>
    <property type="evidence" value="ECO:0007669"/>
    <property type="project" value="InterPro"/>
</dbReference>
<protein>
    <recommendedName>
        <fullName evidence="5">Major facilitator superfamily (MFS) profile domain-containing protein</fullName>
    </recommendedName>
</protein>
<dbReference type="SUPFAM" id="SSF103473">
    <property type="entry name" value="MFS general substrate transporter"/>
    <property type="match status" value="1"/>
</dbReference>
<comment type="subcellular location">
    <subcellularLocation>
        <location evidence="1">Membrane</location>
        <topology evidence="1">Multi-pass membrane protein</topology>
    </subcellularLocation>
</comment>
<evidence type="ECO:0000256" key="3">
    <source>
        <dbReference type="SAM" id="MobiDB-lite"/>
    </source>
</evidence>
<sequence>MAAEPKPVNHDQGELVRETDLQHLQPPKQESPATSASPSEKDPLPRPPALSSSSSSSSLASTAVVPVDQMVALDTFVESDTHRTPVAPPDGGYGWVVVGACFLNNFSMLGIMFSWGIFQQLYKTDLFPGQVSAVSWIGTLAFGCMYIAGGVFSLFAARIGYRNMIWMGSILVAGGCVAASFATEVWHLYLSQGILYGLGAAMANPCILAAPSQWFVARRGMASGIGISGSGVGGLVFSVLIEKLNASIGHRWCLRVLAIVVWCSMAVSGLLIRQFSATGAQAVNVSMKDVETMKRPAFMIMLAGVLLTSFGYFSPLNLLPSYAVDHNLSKAQGAMLNSFLNGASFFGRFIGGIFGDRFGLINLMLFCVAASALTTLVVWMFATTLPVLLVYVILYGLMGGGFISLLAPVLAEQFGTGSLTILVGVTFGINGLGSLTGTPIAAAILSSLGGAGLQVVDGVEVMLDGNGYKGAIGFIGGSMAIGAAIFFFLKLKVGGKSKAVA</sequence>
<feature type="transmembrane region" description="Helical" evidence="4">
    <location>
        <begin position="419"/>
        <end position="448"/>
    </location>
</feature>
<evidence type="ECO:0000313" key="6">
    <source>
        <dbReference type="EMBL" id="KAG9321767.1"/>
    </source>
</evidence>
<dbReference type="Pfam" id="PF07690">
    <property type="entry name" value="MFS_1"/>
    <property type="match status" value="1"/>
</dbReference>
<keyword evidence="4" id="KW-0472">Membrane</keyword>
<feature type="region of interest" description="Disordered" evidence="3">
    <location>
        <begin position="1"/>
        <end position="57"/>
    </location>
</feature>
<dbReference type="EMBL" id="JAIFTL010000184">
    <property type="protein sequence ID" value="KAG9321767.1"/>
    <property type="molecule type" value="Genomic_DNA"/>
</dbReference>
<feature type="transmembrane region" description="Helical" evidence="4">
    <location>
        <begin position="189"/>
        <end position="210"/>
    </location>
</feature>
<keyword evidence="4" id="KW-0812">Transmembrane</keyword>
<dbReference type="PROSITE" id="PS50850">
    <property type="entry name" value="MFS"/>
    <property type="match status" value="1"/>
</dbReference>
<accession>A0A9P7ZZV3</accession>
<feature type="transmembrane region" description="Helical" evidence="4">
    <location>
        <begin position="256"/>
        <end position="275"/>
    </location>
</feature>
<feature type="transmembrane region" description="Helical" evidence="4">
    <location>
        <begin position="93"/>
        <end position="118"/>
    </location>
</feature>
<keyword evidence="4" id="KW-1133">Transmembrane helix</keyword>
<feature type="transmembrane region" description="Helical" evidence="4">
    <location>
        <begin position="133"/>
        <end position="157"/>
    </location>
</feature>
<feature type="transmembrane region" description="Helical" evidence="4">
    <location>
        <begin position="296"/>
        <end position="314"/>
    </location>
</feature>
<dbReference type="Proteomes" id="UP000717515">
    <property type="component" value="Unassembled WGS sequence"/>
</dbReference>
<name>A0A9P7ZZV3_MORAP</name>
<feature type="transmembrane region" description="Helical" evidence="4">
    <location>
        <begin position="468"/>
        <end position="489"/>
    </location>
</feature>
<gene>
    <name evidence="6" type="ORF">KVV02_005686</name>
</gene>
<dbReference type="InterPro" id="IPR036259">
    <property type="entry name" value="MFS_trans_sf"/>
</dbReference>
<feature type="transmembrane region" description="Helical" evidence="4">
    <location>
        <begin position="363"/>
        <end position="382"/>
    </location>
</feature>
<dbReference type="PANTHER" id="PTHR11360:SF284">
    <property type="entry name" value="EG:103B4.3 PROTEIN-RELATED"/>
    <property type="match status" value="1"/>
</dbReference>
<evidence type="ECO:0000256" key="2">
    <source>
        <dbReference type="ARBA" id="ARBA00006727"/>
    </source>
</evidence>
<dbReference type="Gene3D" id="1.20.1250.20">
    <property type="entry name" value="MFS general substrate transporter like domains"/>
    <property type="match status" value="2"/>
</dbReference>
<evidence type="ECO:0000256" key="4">
    <source>
        <dbReference type="SAM" id="Phobius"/>
    </source>
</evidence>
<evidence type="ECO:0000313" key="7">
    <source>
        <dbReference type="Proteomes" id="UP000717515"/>
    </source>
</evidence>
<proteinExistence type="inferred from homology"/>